<dbReference type="RefSeq" id="XP_001300722.1">
    <property type="nucleotide sequence ID" value="XM_001300721.1"/>
</dbReference>
<dbReference type="KEGG" id="tva:4745442"/>
<keyword evidence="3" id="KW-1185">Reference proteome</keyword>
<dbReference type="Pfam" id="PF04577">
    <property type="entry name" value="Glyco_transf_61"/>
    <property type="match status" value="1"/>
</dbReference>
<dbReference type="GO" id="GO:0016757">
    <property type="term" value="F:glycosyltransferase activity"/>
    <property type="evidence" value="ECO:0000318"/>
    <property type="project" value="GO_Central"/>
</dbReference>
<name>A2G4X6_TRIV3</name>
<dbReference type="AlphaFoldDB" id="A2G4X6"/>
<protein>
    <recommendedName>
        <fullName evidence="1">Glycosyltransferase 61 catalytic domain-containing protein</fullName>
    </recommendedName>
</protein>
<dbReference type="InterPro" id="IPR049625">
    <property type="entry name" value="Glyco_transf_61_cat"/>
</dbReference>
<reference evidence="2" key="1">
    <citation type="submission" date="2006-10" db="EMBL/GenBank/DDBJ databases">
        <authorList>
            <person name="Amadeo P."/>
            <person name="Zhao Q."/>
            <person name="Wortman J."/>
            <person name="Fraser-Liggett C."/>
            <person name="Carlton J."/>
        </authorList>
    </citation>
    <scope>NUCLEOTIDE SEQUENCE</scope>
    <source>
        <strain evidence="2">G3</strain>
    </source>
</reference>
<proteinExistence type="predicted"/>
<evidence type="ECO:0000313" key="2">
    <source>
        <dbReference type="EMBL" id="EAX87792.1"/>
    </source>
</evidence>
<sequence length="429" mass="50460">MLSSLVSFYLEGIPINLNITKLPKIDPSSVKGVQIKKIRNEVPDFPGNVLTSNCYTPFAMDSSVPGIVREKSIYYKFPNVYFNDVEIFQKNQMINHKYRHIPEMGEYRFSHTVLDRVVYLLCTYEQYGHVVHDGMLTALFNIPWDVIRNSTLVIRRNLKIAKKAIDHLEIPYGNYLFMEPNTTYFCRELHMVSPNYQCGSQQYSTLYVRDYVYKHFNLTGIKPINGLMFNRKLTSRGRHIENFNEFRIEIPKRYPNINWIDINDKQLTNYSYSLKILAATKYFFSVSGSACYNIMYMQPYTGIAVIGSDIYDWLPMTNSVAWKIWYAYAVNPHIPHFPSETQLSFNVSVEYNLKYLDKLIYAVDHQRWPKLEDNSMAIVFDTKTMRDIVKIDDDVDFRMTKGLNTIRLVYESYQPKNYSSMFNEIINIQ</sequence>
<dbReference type="VEuPathDB" id="TrichDB:TVAGG3_0433610"/>
<evidence type="ECO:0000313" key="3">
    <source>
        <dbReference type="Proteomes" id="UP000001542"/>
    </source>
</evidence>
<gene>
    <name evidence="2" type="ORF">TVAG_469270</name>
</gene>
<dbReference type="InParanoid" id="A2G4X6"/>
<evidence type="ECO:0000259" key="1">
    <source>
        <dbReference type="Pfam" id="PF04577"/>
    </source>
</evidence>
<dbReference type="VEuPathDB" id="TrichDB:TVAG_469270"/>
<dbReference type="EMBL" id="DS114397">
    <property type="protein sequence ID" value="EAX87792.1"/>
    <property type="molecule type" value="Genomic_DNA"/>
</dbReference>
<dbReference type="Proteomes" id="UP000001542">
    <property type="component" value="Unassembled WGS sequence"/>
</dbReference>
<organism evidence="2 3">
    <name type="scientific">Trichomonas vaginalis (strain ATCC PRA-98 / G3)</name>
    <dbReference type="NCBI Taxonomy" id="412133"/>
    <lineage>
        <taxon>Eukaryota</taxon>
        <taxon>Metamonada</taxon>
        <taxon>Parabasalia</taxon>
        <taxon>Trichomonadida</taxon>
        <taxon>Trichomonadidae</taxon>
        <taxon>Trichomonas</taxon>
    </lineage>
</organism>
<accession>A2G4X6</accession>
<reference evidence="2" key="2">
    <citation type="journal article" date="2007" name="Science">
        <title>Draft genome sequence of the sexually transmitted pathogen Trichomonas vaginalis.</title>
        <authorList>
            <person name="Carlton J.M."/>
            <person name="Hirt R.P."/>
            <person name="Silva J.C."/>
            <person name="Delcher A.L."/>
            <person name="Schatz M."/>
            <person name="Zhao Q."/>
            <person name="Wortman J.R."/>
            <person name="Bidwell S.L."/>
            <person name="Alsmark U.C.M."/>
            <person name="Besteiro S."/>
            <person name="Sicheritz-Ponten T."/>
            <person name="Noel C.J."/>
            <person name="Dacks J.B."/>
            <person name="Foster P.G."/>
            <person name="Simillion C."/>
            <person name="Van de Peer Y."/>
            <person name="Miranda-Saavedra D."/>
            <person name="Barton G.J."/>
            <person name="Westrop G.D."/>
            <person name="Mueller S."/>
            <person name="Dessi D."/>
            <person name="Fiori P.L."/>
            <person name="Ren Q."/>
            <person name="Paulsen I."/>
            <person name="Zhang H."/>
            <person name="Bastida-Corcuera F.D."/>
            <person name="Simoes-Barbosa A."/>
            <person name="Brown M.T."/>
            <person name="Hayes R.D."/>
            <person name="Mukherjee M."/>
            <person name="Okumura C.Y."/>
            <person name="Schneider R."/>
            <person name="Smith A.J."/>
            <person name="Vanacova S."/>
            <person name="Villalvazo M."/>
            <person name="Haas B.J."/>
            <person name="Pertea M."/>
            <person name="Feldblyum T.V."/>
            <person name="Utterback T.R."/>
            <person name="Shu C.L."/>
            <person name="Osoegawa K."/>
            <person name="de Jong P.J."/>
            <person name="Hrdy I."/>
            <person name="Horvathova L."/>
            <person name="Zubacova Z."/>
            <person name="Dolezal P."/>
            <person name="Malik S.B."/>
            <person name="Logsdon J.M. Jr."/>
            <person name="Henze K."/>
            <person name="Gupta A."/>
            <person name="Wang C.C."/>
            <person name="Dunne R.L."/>
            <person name="Upcroft J.A."/>
            <person name="Upcroft P."/>
            <person name="White O."/>
            <person name="Salzberg S.L."/>
            <person name="Tang P."/>
            <person name="Chiu C.-H."/>
            <person name="Lee Y.-S."/>
            <person name="Embley T.M."/>
            <person name="Coombs G.H."/>
            <person name="Mottram J.C."/>
            <person name="Tachezy J."/>
            <person name="Fraser-Liggett C.M."/>
            <person name="Johnson P.J."/>
        </authorList>
    </citation>
    <scope>NUCLEOTIDE SEQUENCE [LARGE SCALE GENOMIC DNA]</scope>
    <source>
        <strain evidence="2">G3</strain>
    </source>
</reference>
<feature type="domain" description="Glycosyltransferase 61 catalytic" evidence="1">
    <location>
        <begin position="127"/>
        <end position="303"/>
    </location>
</feature>